<evidence type="ECO:0000313" key="2">
    <source>
        <dbReference type="Proteomes" id="UP000321571"/>
    </source>
</evidence>
<reference evidence="1 2" key="1">
    <citation type="submission" date="2019-06" db="EMBL/GenBank/DDBJ databases">
        <title>Aeromicrobium sp. nov., isolated from a maize field.</title>
        <authorList>
            <person name="Lin S.-Y."/>
            <person name="Tsai C.-F."/>
            <person name="Young C.-C."/>
        </authorList>
    </citation>
    <scope>NUCLEOTIDE SEQUENCE [LARGE SCALE GENOMIC DNA]</scope>
    <source>
        <strain evidence="1 2">CC-CFT486</strain>
    </source>
</reference>
<protein>
    <recommendedName>
        <fullName evidence="3">Type II toxin-antitoxin system PemK/MazF family toxin</fullName>
    </recommendedName>
</protein>
<dbReference type="OrthoDB" id="9965629at2"/>
<dbReference type="AlphaFoldDB" id="A0A5C8NMQ4"/>
<dbReference type="Proteomes" id="UP000321571">
    <property type="component" value="Unassembled WGS sequence"/>
</dbReference>
<gene>
    <name evidence="1" type="ORF">FHP06_06610</name>
</gene>
<evidence type="ECO:0008006" key="3">
    <source>
        <dbReference type="Google" id="ProtNLM"/>
    </source>
</evidence>
<sequence length="105" mass="12388">MPHELYDEQDHADHPVLVVANDGLRRRAIVITRTSTFRPERKNEMVAHPPSADLALERPGWWDPFRRYPVPWSHFEDSAVDFAGLLEERVWLRVQEMLRARKESS</sequence>
<dbReference type="RefSeq" id="WP_147684974.1">
    <property type="nucleotide sequence ID" value="NZ_VDUX01000002.1"/>
</dbReference>
<accession>A0A5C8NMQ4</accession>
<keyword evidence="2" id="KW-1185">Reference proteome</keyword>
<organism evidence="1 2">
    <name type="scientific">Aeromicrobium terrae</name>
    <dbReference type="NCBI Taxonomy" id="2498846"/>
    <lineage>
        <taxon>Bacteria</taxon>
        <taxon>Bacillati</taxon>
        <taxon>Actinomycetota</taxon>
        <taxon>Actinomycetes</taxon>
        <taxon>Propionibacteriales</taxon>
        <taxon>Nocardioidaceae</taxon>
        <taxon>Aeromicrobium</taxon>
    </lineage>
</organism>
<name>A0A5C8NMQ4_9ACTN</name>
<proteinExistence type="predicted"/>
<comment type="caution">
    <text evidence="1">The sequence shown here is derived from an EMBL/GenBank/DDBJ whole genome shotgun (WGS) entry which is preliminary data.</text>
</comment>
<dbReference type="EMBL" id="VDUX01000002">
    <property type="protein sequence ID" value="TXL62357.1"/>
    <property type="molecule type" value="Genomic_DNA"/>
</dbReference>
<evidence type="ECO:0000313" key="1">
    <source>
        <dbReference type="EMBL" id="TXL62357.1"/>
    </source>
</evidence>